<feature type="region of interest" description="Disordered" evidence="1">
    <location>
        <begin position="34"/>
        <end position="97"/>
    </location>
</feature>
<reference evidence="2 3" key="1">
    <citation type="submission" date="2020-04" db="EMBL/GenBank/DDBJ databases">
        <title>Perkinsus olseni comparative genomics.</title>
        <authorList>
            <person name="Bogema D.R."/>
        </authorList>
    </citation>
    <scope>NUCLEOTIDE SEQUENCE [LARGE SCALE GENOMIC DNA]</scope>
    <source>
        <strain evidence="2">00978-12</strain>
    </source>
</reference>
<evidence type="ECO:0000313" key="3">
    <source>
        <dbReference type="Proteomes" id="UP000541610"/>
    </source>
</evidence>
<dbReference type="Proteomes" id="UP000541610">
    <property type="component" value="Unassembled WGS sequence"/>
</dbReference>
<dbReference type="AlphaFoldDB" id="A0A7J6PAJ0"/>
<dbReference type="EMBL" id="JABANP010000050">
    <property type="protein sequence ID" value="KAF4693072.1"/>
    <property type="molecule type" value="Genomic_DNA"/>
</dbReference>
<evidence type="ECO:0000313" key="2">
    <source>
        <dbReference type="EMBL" id="KAF4693072.1"/>
    </source>
</evidence>
<evidence type="ECO:0000256" key="1">
    <source>
        <dbReference type="SAM" id="MobiDB-lite"/>
    </source>
</evidence>
<accession>A0A7J6PAJ0</accession>
<organism evidence="2 3">
    <name type="scientific">Perkinsus olseni</name>
    <name type="common">Perkinsus atlanticus</name>
    <dbReference type="NCBI Taxonomy" id="32597"/>
    <lineage>
        <taxon>Eukaryota</taxon>
        <taxon>Sar</taxon>
        <taxon>Alveolata</taxon>
        <taxon>Perkinsozoa</taxon>
        <taxon>Perkinsea</taxon>
        <taxon>Perkinsida</taxon>
        <taxon>Perkinsidae</taxon>
        <taxon>Perkinsus</taxon>
    </lineage>
</organism>
<sequence>MVRGPPLTVSIPTHLYVSFSAMMVMRAMVASSAARPGKPLRSSGDRNAQPGDRGSALIPERGPSVDSEAEAASPSRTLAVQHSTASSNNQSLETSRHNADAGLQKVLTVGSRQAEQRESKCLSASQPTALEAFFPPVAPRSAIDSFKFELVSLFTGMDLPMELLSTSEFRRAISLVSPGYSTQPGTTWTIEQLQQAKTAISNRTAHQAFSVLERKALVGCHNAATLLIDMSKLTNVHAVADNCELLTVVASVWHMGDEGVGQMEGIPLLGKSICSTDAASIQGAIEAICTQGCDKLRSRRLSELGTKCGLE</sequence>
<name>A0A7J6PAJ0_PEROL</name>
<protein>
    <submittedName>
        <fullName evidence="2">Uncharacterized protein</fullName>
    </submittedName>
</protein>
<gene>
    <name evidence="2" type="ORF">FOZ60_011856</name>
</gene>
<proteinExistence type="predicted"/>
<comment type="caution">
    <text evidence="2">The sequence shown here is derived from an EMBL/GenBank/DDBJ whole genome shotgun (WGS) entry which is preliminary data.</text>
</comment>
<feature type="compositionally biased region" description="Polar residues" evidence="1">
    <location>
        <begin position="74"/>
        <end position="93"/>
    </location>
</feature>